<protein>
    <submittedName>
        <fullName evidence="3">Circularly permuted type 2 ATP-grasp protein</fullName>
    </submittedName>
</protein>
<dbReference type="AlphaFoldDB" id="A0A5B0WPZ0"/>
<dbReference type="PANTHER" id="PTHR34595:SF2">
    <property type="entry name" value="BLR2978 PROTEIN"/>
    <property type="match status" value="1"/>
</dbReference>
<feature type="domain" description="DUF403" evidence="1">
    <location>
        <begin position="521"/>
        <end position="841"/>
    </location>
</feature>
<keyword evidence="4" id="KW-1185">Reference proteome</keyword>
<accession>A0A5B0WPZ0</accession>
<sequence length="885" mass="97465">MSQTQSQSIGQSAQNAVQARLEYSPPAGLLDESRLADGTVNPAWRYLLDSVDNLGPEALRKREQKARRILRDDGATYNIYGKPGSSSASWELDPLPYVIDSADWSNIEAGLIERSELFNLILRDLYGPRKLIRHGALPPEALFGHSGFLRACQGIKMPGEQELILHAADMVRRDDGSMCVLSDRTQAPSGAGYVLENRTVMSRVFPSLYRDSHVHRIASFYQRLRLKLSSLSPSGDIPRIALLTAGAQNESYFEHAYLANYMGFPMVQSGDLVVRNGFLWMKSLDGLRRVDVLLRRVDDELCDPVELRADSQLGVPGLLEVVRTGRVVLANPLGSGVLENAILLKYLPDISMQLLGREPRLASVKTYWAGDDRDLAYIIANIDKLIIKHAWRGSGQSSVYGGDLDPAQLQALQARIQGQRYQYVAQEKVGKSYTPTFNGNGLEPRPTLLRTFSVATDLSYTVLPGGLTRIGTSTDGQFISMQEGSPSKDTWITASEPERAPIQGPTPETLRFSSEPVLDSLPSRVVENLYWMGRYAERAEASMRLLRTVFVMLNGEDPISPEAQRILLHTVSEITHTLPGFTNATPEQLADPEEELMQIVRDGNRVGSVRSTINSMLSAADESKELLSTDTIRVINDLRDALDDLDADLAGGLAFAPEEALDPLVTALAGLSGLTQESMIRSVGWRFIEMGKRIERALQTVATVKGLLTEVSGEMEQVTLLTALLTSMEVLITYRRRGREKRDIELGLELVLLDSTNPRSVIFQLERLHEHLVELPKADKGSGELNEESRTLLEASTLVKLTRLPQLLEARDGQRQLLARQMTQLAELLREFSRLINDKHFDHRIGQHQLVSSFGGAGSVLAGSASAAPISGATGSIAPVPEGGS</sequence>
<gene>
    <name evidence="3" type="ORF">F0M18_16760</name>
</gene>
<dbReference type="Pfam" id="PF04168">
    <property type="entry name" value="Alpha-E"/>
    <property type="match status" value="1"/>
</dbReference>
<organism evidence="3 4">
    <name type="scientific">Pseudohalioglobus sediminis</name>
    <dbReference type="NCBI Taxonomy" id="2606449"/>
    <lineage>
        <taxon>Bacteria</taxon>
        <taxon>Pseudomonadati</taxon>
        <taxon>Pseudomonadota</taxon>
        <taxon>Gammaproteobacteria</taxon>
        <taxon>Cellvibrionales</taxon>
        <taxon>Halieaceae</taxon>
        <taxon>Pseudohalioglobus</taxon>
    </lineage>
</organism>
<dbReference type="EMBL" id="VTUX01000009">
    <property type="protein sequence ID" value="KAA1188856.1"/>
    <property type="molecule type" value="Genomic_DNA"/>
</dbReference>
<dbReference type="Pfam" id="PF14403">
    <property type="entry name" value="CP_ATPgrasp_2"/>
    <property type="match status" value="1"/>
</dbReference>
<dbReference type="InterPro" id="IPR025841">
    <property type="entry name" value="CP_ATPgrasp_2"/>
</dbReference>
<comment type="caution">
    <text evidence="3">The sequence shown here is derived from an EMBL/GenBank/DDBJ whole genome shotgun (WGS) entry which is preliminary data.</text>
</comment>
<evidence type="ECO:0000259" key="1">
    <source>
        <dbReference type="Pfam" id="PF04168"/>
    </source>
</evidence>
<dbReference type="SUPFAM" id="SSF56059">
    <property type="entry name" value="Glutathione synthetase ATP-binding domain-like"/>
    <property type="match status" value="1"/>
</dbReference>
<proteinExistence type="predicted"/>
<dbReference type="Gene3D" id="3.30.1490.270">
    <property type="match status" value="1"/>
</dbReference>
<dbReference type="Gene3D" id="3.40.50.11290">
    <property type="match status" value="1"/>
</dbReference>
<evidence type="ECO:0000313" key="3">
    <source>
        <dbReference type="EMBL" id="KAA1188856.1"/>
    </source>
</evidence>
<dbReference type="RefSeq" id="WP_149612619.1">
    <property type="nucleotide sequence ID" value="NZ_VTUX01000009.1"/>
</dbReference>
<reference evidence="3 4" key="1">
    <citation type="submission" date="2019-09" db="EMBL/GenBank/DDBJ databases">
        <authorList>
            <person name="Chen X.-Y."/>
        </authorList>
    </citation>
    <scope>NUCLEOTIDE SEQUENCE [LARGE SCALE GENOMIC DNA]</scope>
    <source>
        <strain evidence="3 4">NY5</strain>
    </source>
</reference>
<evidence type="ECO:0000313" key="4">
    <source>
        <dbReference type="Proteomes" id="UP000323708"/>
    </source>
</evidence>
<dbReference type="Proteomes" id="UP000323708">
    <property type="component" value="Unassembled WGS sequence"/>
</dbReference>
<evidence type="ECO:0000259" key="2">
    <source>
        <dbReference type="Pfam" id="PF14403"/>
    </source>
</evidence>
<dbReference type="InterPro" id="IPR051680">
    <property type="entry name" value="ATP-dep_Glu-Cys_Ligase-2"/>
</dbReference>
<name>A0A5B0WPZ0_9GAMM</name>
<dbReference type="InterPro" id="IPR007296">
    <property type="entry name" value="DUF403"/>
</dbReference>
<feature type="domain" description="Circularly permuted ATP-grasp type 2" evidence="2">
    <location>
        <begin position="96"/>
        <end position="470"/>
    </location>
</feature>
<dbReference type="PANTHER" id="PTHR34595">
    <property type="entry name" value="BLR5612 PROTEIN"/>
    <property type="match status" value="1"/>
</dbReference>